<dbReference type="PANTHER" id="PTHR13693:SF100">
    <property type="entry name" value="8-AMINO-7-OXONONANOATE SYNTHASE"/>
    <property type="match status" value="1"/>
</dbReference>
<dbReference type="InterPro" id="IPR050087">
    <property type="entry name" value="AON_synthase_class-II"/>
</dbReference>
<dbReference type="InterPro" id="IPR004839">
    <property type="entry name" value="Aminotransferase_I/II_large"/>
</dbReference>
<dbReference type="PROSITE" id="PS00599">
    <property type="entry name" value="AA_TRANSFER_CLASS_2"/>
    <property type="match status" value="1"/>
</dbReference>
<gene>
    <name evidence="16" type="ORF">A6048_02200</name>
</gene>
<feature type="region of interest" description="Disordered" evidence="14">
    <location>
        <begin position="397"/>
        <end position="425"/>
    </location>
</feature>
<evidence type="ECO:0000256" key="1">
    <source>
        <dbReference type="ARBA" id="ARBA00001933"/>
    </source>
</evidence>
<dbReference type="EMBL" id="CP015453">
    <property type="protein sequence ID" value="AWH94514.1"/>
    <property type="molecule type" value="Genomic_DNA"/>
</dbReference>
<comment type="similarity">
    <text evidence="3">Belongs to the class-II pyridoxal-phosphate-dependent aminotransferase family. BioF subfamily.</text>
</comment>
<keyword evidence="17" id="KW-1185">Reference proteome</keyword>
<feature type="region of interest" description="Disordered" evidence="14">
    <location>
        <begin position="1"/>
        <end position="22"/>
    </location>
</feature>
<feature type="compositionally biased region" description="Polar residues" evidence="14">
    <location>
        <begin position="1"/>
        <end position="13"/>
    </location>
</feature>
<keyword evidence="6" id="KW-0808">Transferase</keyword>
<evidence type="ECO:0000256" key="9">
    <source>
        <dbReference type="ARBA" id="ARBA00023315"/>
    </source>
</evidence>
<evidence type="ECO:0000313" key="17">
    <source>
        <dbReference type="Proteomes" id="UP000244903"/>
    </source>
</evidence>
<evidence type="ECO:0000259" key="15">
    <source>
        <dbReference type="Pfam" id="PF00155"/>
    </source>
</evidence>
<dbReference type="RefSeq" id="WP_107748038.1">
    <property type="nucleotide sequence ID" value="NZ_CP015453.1"/>
</dbReference>
<keyword evidence="8 13" id="KW-0663">Pyridoxal phosphate</keyword>
<keyword evidence="9" id="KW-0012">Acyltransferase</keyword>
<comment type="cofactor">
    <cofactor evidence="1 13">
        <name>pyridoxal 5'-phosphate</name>
        <dbReference type="ChEBI" id="CHEBI:597326"/>
    </cofactor>
</comment>
<protein>
    <recommendedName>
        <fullName evidence="5">8-amino-7-oxononanoate synthase</fullName>
        <ecNumber evidence="5">2.3.1.47</ecNumber>
    </recommendedName>
    <alternativeName>
        <fullName evidence="10">7-keto-8-amino-pelargonic acid synthase</fullName>
    </alternativeName>
    <alternativeName>
        <fullName evidence="11">8-amino-7-ketopelargonate synthase</fullName>
    </alternativeName>
</protein>
<reference evidence="16 17" key="1">
    <citation type="submission" date="2016-04" db="EMBL/GenBank/DDBJ databases">
        <title>Complete genome sequence of the haloalkaliphilic hydrocarbon-degrading bacterium Dietzia psychralcaliphila ILA-1T, isolated from a drain of a fish product-processing plant.</title>
        <authorList>
            <person name="Zhao J."/>
            <person name="Hu B."/>
            <person name="Geng S."/>
            <person name="Nie Y."/>
            <person name="Tang Y."/>
        </authorList>
    </citation>
    <scope>NUCLEOTIDE SEQUENCE [LARGE SCALE GENOMIC DNA]</scope>
    <source>
        <strain evidence="16 17">ILA-1</strain>
    </source>
</reference>
<evidence type="ECO:0000313" key="16">
    <source>
        <dbReference type="EMBL" id="AWH94514.1"/>
    </source>
</evidence>
<evidence type="ECO:0000256" key="3">
    <source>
        <dbReference type="ARBA" id="ARBA00010008"/>
    </source>
</evidence>
<dbReference type="Gene3D" id="3.40.640.10">
    <property type="entry name" value="Type I PLP-dependent aspartate aminotransferase-like (Major domain)"/>
    <property type="match status" value="1"/>
</dbReference>
<dbReference type="GO" id="GO:0030170">
    <property type="term" value="F:pyridoxal phosphate binding"/>
    <property type="evidence" value="ECO:0007669"/>
    <property type="project" value="InterPro"/>
</dbReference>
<comment type="subunit">
    <text evidence="4">Homodimer.</text>
</comment>
<comment type="catalytic activity">
    <reaction evidence="12">
        <text>6-carboxyhexanoyl-[ACP] + L-alanine + H(+) = (8S)-8-amino-7-oxononanoate + holo-[ACP] + CO2</text>
        <dbReference type="Rhea" id="RHEA:42288"/>
        <dbReference type="Rhea" id="RHEA-COMP:9685"/>
        <dbReference type="Rhea" id="RHEA-COMP:9955"/>
        <dbReference type="ChEBI" id="CHEBI:15378"/>
        <dbReference type="ChEBI" id="CHEBI:16526"/>
        <dbReference type="ChEBI" id="CHEBI:57972"/>
        <dbReference type="ChEBI" id="CHEBI:64479"/>
        <dbReference type="ChEBI" id="CHEBI:78846"/>
        <dbReference type="ChEBI" id="CHEBI:149468"/>
        <dbReference type="EC" id="2.3.1.47"/>
    </reaction>
</comment>
<dbReference type="KEGG" id="dpc:A6048_02200"/>
<organism evidence="16 17">
    <name type="scientific">Dietzia psychralcaliphila</name>
    <dbReference type="NCBI Taxonomy" id="139021"/>
    <lineage>
        <taxon>Bacteria</taxon>
        <taxon>Bacillati</taxon>
        <taxon>Actinomycetota</taxon>
        <taxon>Actinomycetes</taxon>
        <taxon>Mycobacteriales</taxon>
        <taxon>Dietziaceae</taxon>
        <taxon>Dietzia</taxon>
    </lineage>
</organism>
<evidence type="ECO:0000256" key="4">
    <source>
        <dbReference type="ARBA" id="ARBA00011738"/>
    </source>
</evidence>
<sequence length="425" mass="43826">MTDQLFPSGSATDGGTAPDRSPALDWLDAAAEDRAARHVHRVLRPRPADDRVIDLASNDYLGLGRHPEVVAGAIEGTRRWGAGSTGSRLVTGTTSDHAALEHELAEFTGKPAALVFSSGYTANLGAVVALSGRGSLIVSDGGSHASLVDACRLSRARVVVVDRGDVEAVARALAGRTEKRALVVTDSVYSADGHLAPLLALHGASRAHGAVLLVDEAHGLGVRGDGGRGLVDEVGLTRFEDVVITATLSKALGSQGGVVLASERVREHLIDTARTFIFDTGLAPSSVGAARSALTVLRREPERARRVLDVAEHLAAVTGADRPHSAVVSVILGDPSRAASAAARCAELGLRVGCFRPPSVPEGTARLRLTARADISDADLARASEVLARVLEEHGYRLPDSSTSPATTGASRSPAAATSAAGARA</sequence>
<keyword evidence="7" id="KW-0093">Biotin biosynthesis</keyword>
<dbReference type="Proteomes" id="UP000244903">
    <property type="component" value="Chromosome"/>
</dbReference>
<name>A0AAD0NP44_9ACTN</name>
<evidence type="ECO:0000256" key="12">
    <source>
        <dbReference type="ARBA" id="ARBA00047715"/>
    </source>
</evidence>
<feature type="compositionally biased region" description="Low complexity" evidence="14">
    <location>
        <begin position="401"/>
        <end position="425"/>
    </location>
</feature>
<dbReference type="Gene3D" id="3.90.1150.10">
    <property type="entry name" value="Aspartate Aminotransferase, domain 1"/>
    <property type="match status" value="1"/>
</dbReference>
<evidence type="ECO:0000256" key="14">
    <source>
        <dbReference type="SAM" id="MobiDB-lite"/>
    </source>
</evidence>
<dbReference type="SUPFAM" id="SSF53383">
    <property type="entry name" value="PLP-dependent transferases"/>
    <property type="match status" value="1"/>
</dbReference>
<evidence type="ECO:0000256" key="2">
    <source>
        <dbReference type="ARBA" id="ARBA00004746"/>
    </source>
</evidence>
<dbReference type="AlphaFoldDB" id="A0AAD0NP44"/>
<dbReference type="InterPro" id="IPR015422">
    <property type="entry name" value="PyrdxlP-dep_Trfase_small"/>
</dbReference>
<dbReference type="PANTHER" id="PTHR13693">
    <property type="entry name" value="CLASS II AMINOTRANSFERASE/8-AMINO-7-OXONONANOATE SYNTHASE"/>
    <property type="match status" value="1"/>
</dbReference>
<evidence type="ECO:0000256" key="7">
    <source>
        <dbReference type="ARBA" id="ARBA00022756"/>
    </source>
</evidence>
<evidence type="ECO:0000256" key="5">
    <source>
        <dbReference type="ARBA" id="ARBA00013187"/>
    </source>
</evidence>
<dbReference type="GO" id="GO:0008710">
    <property type="term" value="F:8-amino-7-oxononanoate synthase activity"/>
    <property type="evidence" value="ECO:0007669"/>
    <property type="project" value="UniProtKB-EC"/>
</dbReference>
<feature type="domain" description="Aminotransferase class I/classII large" evidence="15">
    <location>
        <begin position="51"/>
        <end position="386"/>
    </location>
</feature>
<dbReference type="InterPro" id="IPR015424">
    <property type="entry name" value="PyrdxlP-dep_Trfase"/>
</dbReference>
<evidence type="ECO:0000256" key="10">
    <source>
        <dbReference type="ARBA" id="ARBA00032610"/>
    </source>
</evidence>
<evidence type="ECO:0000256" key="8">
    <source>
        <dbReference type="ARBA" id="ARBA00022898"/>
    </source>
</evidence>
<evidence type="ECO:0000256" key="6">
    <source>
        <dbReference type="ARBA" id="ARBA00022679"/>
    </source>
</evidence>
<proteinExistence type="inferred from homology"/>
<comment type="pathway">
    <text evidence="2">Cofactor biosynthesis; biotin biosynthesis.</text>
</comment>
<dbReference type="Pfam" id="PF00155">
    <property type="entry name" value="Aminotran_1_2"/>
    <property type="match status" value="1"/>
</dbReference>
<dbReference type="EC" id="2.3.1.47" evidence="5"/>
<accession>A0AAD0NP44</accession>
<dbReference type="InterPro" id="IPR015421">
    <property type="entry name" value="PyrdxlP-dep_Trfase_major"/>
</dbReference>
<dbReference type="InterPro" id="IPR001917">
    <property type="entry name" value="Aminotrans_II_pyridoxalP_BS"/>
</dbReference>
<dbReference type="GO" id="GO:0009102">
    <property type="term" value="P:biotin biosynthetic process"/>
    <property type="evidence" value="ECO:0007669"/>
    <property type="project" value="UniProtKB-KW"/>
</dbReference>
<evidence type="ECO:0000256" key="11">
    <source>
        <dbReference type="ARBA" id="ARBA00033381"/>
    </source>
</evidence>
<evidence type="ECO:0000256" key="13">
    <source>
        <dbReference type="RuleBase" id="RU003693"/>
    </source>
</evidence>